<proteinExistence type="predicted"/>
<comment type="caution">
    <text evidence="1">The sequence shown here is derived from an EMBL/GenBank/DDBJ whole genome shotgun (WGS) entry which is preliminary data.</text>
</comment>
<keyword evidence="2" id="KW-1185">Reference proteome</keyword>
<sequence>MFANPIKPRLAPGYYDIILRPQDLKGIQKAITAGSKAAAATVANMPDVEPNSPAVLLPISIDLVPPRGIINIAQLERELIHMFANAIMYNPDPQRGLGPSFLRSYQSNSEEGEDLRGYEFDENGVVKETRNMFAEVEKLLGDLRNEVVPRTHAVGTGSRSVSAAVGESSTVEDDGGDEQAGDAKRRRIRDSEDEDEGEIALLPHLGDDFDRPEPEPLSPRGQSSSLAAHETSKQPTDATDLSLFANVYDNQQGLTVQQSNLIENIVRQSQRASRSSGDVSLPARRNGRKVNPSSGTDVTSPMALSKPRNHRTHFHDDVSELTTPRKSAGYEWEIPSSPETVTAPHRTRTGERACAEMTPQGTPCEVIGVEYQQDRGLDPNSTPMPVAKTPALSDHDSALPDTSKFYIAQSNLTTMQKLEFQKINVSANGYGGLPGSLPNHKSSGATTIAYSTPSGYSPVPPLPWEEPPVEPTSPHQNMVINISSSPDMLGSGFEVPNERSRLTGLEAEIPLPDKNHVSPGSIRGQTLAGKGKKRATRYVEEDELCRDDIWDRDEIDAPRESYKPRVTKRRSVGTTSPSGVGGVIDTREDMSDTAAIQTPSPSRLSPPPSEPKSKALSKKRGRKRKLFTENIVSEPEPSEDPLPGRNPTSPENADEAELPPEKPKKKRGRPRKSPRKAAETSLLEPPIADELPKIDLPQKGESPDRPAPVVAEQRDSERKTKRKKRKTTEEAEGIESKEDRLPLKDADINKKTPSKPTPPEESPAKTEAELNDETPTPKKPSKETPKPAPSQSKVTYRVGLSKRSRIAPLLKSIRK</sequence>
<evidence type="ECO:0000313" key="1">
    <source>
        <dbReference type="EMBL" id="KAJ2984804.1"/>
    </source>
</evidence>
<gene>
    <name evidence="1" type="ORF">NUW58_g5868</name>
</gene>
<accession>A0ACC1P110</accession>
<name>A0ACC1P110_9PEZI</name>
<dbReference type="EMBL" id="JAPDGR010001223">
    <property type="protein sequence ID" value="KAJ2984804.1"/>
    <property type="molecule type" value="Genomic_DNA"/>
</dbReference>
<reference evidence="1" key="1">
    <citation type="submission" date="2022-10" db="EMBL/GenBank/DDBJ databases">
        <title>Genome Sequence of Xylaria curta.</title>
        <authorList>
            <person name="Buettner E."/>
        </authorList>
    </citation>
    <scope>NUCLEOTIDE SEQUENCE</scope>
    <source>
        <strain evidence="1">Babe10</strain>
    </source>
</reference>
<dbReference type="Proteomes" id="UP001143856">
    <property type="component" value="Unassembled WGS sequence"/>
</dbReference>
<organism evidence="1 2">
    <name type="scientific">Xylaria curta</name>
    <dbReference type="NCBI Taxonomy" id="42375"/>
    <lineage>
        <taxon>Eukaryota</taxon>
        <taxon>Fungi</taxon>
        <taxon>Dikarya</taxon>
        <taxon>Ascomycota</taxon>
        <taxon>Pezizomycotina</taxon>
        <taxon>Sordariomycetes</taxon>
        <taxon>Xylariomycetidae</taxon>
        <taxon>Xylariales</taxon>
        <taxon>Xylariaceae</taxon>
        <taxon>Xylaria</taxon>
    </lineage>
</organism>
<evidence type="ECO:0000313" key="2">
    <source>
        <dbReference type="Proteomes" id="UP001143856"/>
    </source>
</evidence>
<protein>
    <submittedName>
        <fullName evidence="1">Uncharacterized protein</fullName>
    </submittedName>
</protein>